<dbReference type="Proteomes" id="UP000741360">
    <property type="component" value="Unassembled WGS sequence"/>
</dbReference>
<dbReference type="EMBL" id="JACPSX010000272">
    <property type="protein sequence ID" value="MBI3016185.1"/>
    <property type="molecule type" value="Genomic_DNA"/>
</dbReference>
<reference evidence="4" key="1">
    <citation type="submission" date="2020-07" db="EMBL/GenBank/DDBJ databases">
        <title>Huge and variable diversity of episymbiotic CPR bacteria and DPANN archaea in groundwater ecosystems.</title>
        <authorList>
            <person name="He C.Y."/>
            <person name="Keren R."/>
            <person name="Whittaker M."/>
            <person name="Farag I.F."/>
            <person name="Doudna J."/>
            <person name="Cate J.H.D."/>
            <person name="Banfield J.F."/>
        </authorList>
    </citation>
    <scope>NUCLEOTIDE SEQUENCE</scope>
    <source>
        <strain evidence="4">NC_groundwater_717_Ag_S-0.2um_59_8</strain>
    </source>
</reference>
<name>A0A932GSL6_UNCTE</name>
<evidence type="ECO:0000259" key="2">
    <source>
        <dbReference type="Pfam" id="PF06250"/>
    </source>
</evidence>
<dbReference type="Pfam" id="PF17761">
    <property type="entry name" value="DUF1016_N"/>
    <property type="match status" value="1"/>
</dbReference>
<feature type="domain" description="YhcG N-terminal" evidence="3">
    <location>
        <begin position="34"/>
        <end position="170"/>
    </location>
</feature>
<evidence type="ECO:0000313" key="5">
    <source>
        <dbReference type="Proteomes" id="UP000741360"/>
    </source>
</evidence>
<evidence type="ECO:0000256" key="1">
    <source>
        <dbReference type="SAM" id="MobiDB-lite"/>
    </source>
</evidence>
<evidence type="ECO:0000259" key="3">
    <source>
        <dbReference type="Pfam" id="PF17761"/>
    </source>
</evidence>
<dbReference type="PANTHER" id="PTHR30547:SF5">
    <property type="entry name" value="NUCLEASE YHCG-RELATED"/>
    <property type="match status" value="1"/>
</dbReference>
<accession>A0A932GSL6</accession>
<feature type="domain" description="YhcG PDDEXK nuclease" evidence="2">
    <location>
        <begin position="199"/>
        <end position="247"/>
    </location>
</feature>
<sequence>MPERAEKKHTRSSKRGSLQRAASLIHPPPSLHTEIRELILSARNQVAQAVNAGLTRLYWQVGDRVRREILKEKRAEYGEEIVVSLSRQLEQEFGRGFSEKNLRRMVQFTEAIPDEQIVVTLLRQLSWSHFIALLPIKDPLQRDFYAEMCRIERWSVRMLRRQIGSMLYERTALSKKPEKLIKQELQTLRDEDRLSPDLVFRDPYFLDFLGLKDTYSEKDLEAGILREMESFLLELGAGFAFVARQKR</sequence>
<organism evidence="4 5">
    <name type="scientific">Tectimicrobiota bacterium</name>
    <dbReference type="NCBI Taxonomy" id="2528274"/>
    <lineage>
        <taxon>Bacteria</taxon>
        <taxon>Pseudomonadati</taxon>
        <taxon>Nitrospinota/Tectimicrobiota group</taxon>
        <taxon>Candidatus Tectimicrobiota</taxon>
    </lineage>
</organism>
<dbReference type="InterPro" id="IPR041527">
    <property type="entry name" value="YhcG_N"/>
</dbReference>
<protein>
    <submittedName>
        <fullName evidence="4">DUF1016 domain-containing protein</fullName>
    </submittedName>
</protein>
<dbReference type="AlphaFoldDB" id="A0A932GSL6"/>
<feature type="non-terminal residue" evidence="4">
    <location>
        <position position="247"/>
    </location>
</feature>
<dbReference type="Pfam" id="PF06250">
    <property type="entry name" value="YhcG_C"/>
    <property type="match status" value="1"/>
</dbReference>
<dbReference type="PANTHER" id="PTHR30547">
    <property type="entry name" value="UNCHARACTERIZED PROTEIN YHCG-RELATED"/>
    <property type="match status" value="1"/>
</dbReference>
<feature type="region of interest" description="Disordered" evidence="1">
    <location>
        <begin position="1"/>
        <end position="26"/>
    </location>
</feature>
<dbReference type="InterPro" id="IPR053148">
    <property type="entry name" value="PD-DEXK-like_domain"/>
</dbReference>
<comment type="caution">
    <text evidence="4">The sequence shown here is derived from an EMBL/GenBank/DDBJ whole genome shotgun (WGS) entry which is preliminary data.</text>
</comment>
<evidence type="ECO:0000313" key="4">
    <source>
        <dbReference type="EMBL" id="MBI3016185.1"/>
    </source>
</evidence>
<gene>
    <name evidence="4" type="ORF">HYY65_14240</name>
</gene>
<proteinExistence type="predicted"/>
<dbReference type="InterPro" id="IPR009362">
    <property type="entry name" value="YhcG_C"/>
</dbReference>